<reference evidence="2 3" key="2">
    <citation type="submission" date="2018-11" db="EMBL/GenBank/DDBJ databases">
        <authorList>
            <consortium name="Pathogen Informatics"/>
        </authorList>
    </citation>
    <scope>NUCLEOTIDE SEQUENCE [LARGE SCALE GENOMIC DNA]</scope>
</reference>
<dbReference type="WBParaSite" id="HDID_0001017701-mRNA-1">
    <property type="protein sequence ID" value="HDID_0001017701-mRNA-1"/>
    <property type="gene ID" value="HDID_0001017701"/>
</dbReference>
<dbReference type="Proteomes" id="UP000274504">
    <property type="component" value="Unassembled WGS sequence"/>
</dbReference>
<dbReference type="AlphaFoldDB" id="A0A0R3SWU6"/>
<feature type="compositionally biased region" description="Basic and acidic residues" evidence="1">
    <location>
        <begin position="556"/>
        <end position="566"/>
    </location>
</feature>
<reference evidence="4" key="1">
    <citation type="submission" date="2017-02" db="UniProtKB">
        <authorList>
            <consortium name="WormBaseParasite"/>
        </authorList>
    </citation>
    <scope>IDENTIFICATION</scope>
</reference>
<dbReference type="OrthoDB" id="8020218at2759"/>
<evidence type="ECO:0000313" key="3">
    <source>
        <dbReference type="Proteomes" id="UP000274504"/>
    </source>
</evidence>
<feature type="compositionally biased region" description="Pro residues" evidence="1">
    <location>
        <begin position="269"/>
        <end position="281"/>
    </location>
</feature>
<feature type="compositionally biased region" description="Polar residues" evidence="1">
    <location>
        <begin position="594"/>
        <end position="608"/>
    </location>
</feature>
<sequence length="790" mass="88586">MRETATAGGAIPAEDVERRLRKCLILFTEKYYPDLAKLLTKCAEKLEQSKEDPKEPETTQENSTEEPEPETEKEPQGPPIQPELDKEDSIPKPPVKDTSNIPCDFSKNEHLKNCLLDLAKKYHPDLAKCINKCVEENNQAQPLPKPEATPEKPVDHIVMSPILPPAPKPTPDPVEGKHMNDCFTKVAELYHPKLPVSLQSCDPSTAPSSCIEASSERQQLQTCLTHLANKYHPDLAKCIGKYADKIEQSQATAEPIQHGNSEEKFPVTPVNPPTKPLPLPPESTDDNVEQDLKVCSPQFAEKCHPEFDDRINKCAKKLQQSQEQTIATESTVLSLASAQITDASPKPIEKEVSTQKESEFQNRFLDFAENYHTDLAECISKCVEKLEIWQVEPAQPPIQPTEPTPNILVAEDAKKDVKLQYCSLRFTEKYHPELAICIAKCVDELRQFSIEQVSPVQPPVDSSDKDLYLCLLTFADQYHPELAKSLRACVEKMDQGQTKKAPAAPADQQESEEEKKLLQDFLFQLTKLHQPQLAKLIEEGLASANNPSVDQNPPPVEEKHEIEKEKESLQRCLVQPTELHQPDLANIIQKDSNEQQQTDTKLVGTVSNKPPKDSEPFATEEITESSKESLKYALTETKNPPALDPIKESLERIAEDLYPDLTLSMGQCVALGEDSNVELALPESTTHKMRIYLDDMENLAKVSVLPTDSQETKKEEVIIETPMGAIAKESELSPVDVEFIMERQSAATSAEAEKKDLLNSMVVILKHIWPELMESLRREMMEETSDTEKA</sequence>
<gene>
    <name evidence="2" type="ORF">HDID_LOCUS10175</name>
</gene>
<feature type="region of interest" description="Disordered" evidence="1">
    <location>
        <begin position="249"/>
        <end position="283"/>
    </location>
</feature>
<accession>A0A0R3SWU6</accession>
<evidence type="ECO:0000313" key="2">
    <source>
        <dbReference type="EMBL" id="VDL62827.1"/>
    </source>
</evidence>
<feature type="compositionally biased region" description="Basic and acidic residues" evidence="1">
    <location>
        <begin position="46"/>
        <end position="57"/>
    </location>
</feature>
<evidence type="ECO:0000313" key="4">
    <source>
        <dbReference type="WBParaSite" id="HDID_0001017701-mRNA-1"/>
    </source>
</evidence>
<feature type="region of interest" description="Disordered" evidence="1">
    <location>
        <begin position="46"/>
        <end position="102"/>
    </location>
</feature>
<evidence type="ECO:0000256" key="1">
    <source>
        <dbReference type="SAM" id="MobiDB-lite"/>
    </source>
</evidence>
<dbReference type="EMBL" id="UYSG01011556">
    <property type="protein sequence ID" value="VDL62827.1"/>
    <property type="molecule type" value="Genomic_DNA"/>
</dbReference>
<organism evidence="4">
    <name type="scientific">Hymenolepis diminuta</name>
    <name type="common">Rat tapeworm</name>
    <dbReference type="NCBI Taxonomy" id="6216"/>
    <lineage>
        <taxon>Eukaryota</taxon>
        <taxon>Metazoa</taxon>
        <taxon>Spiralia</taxon>
        <taxon>Lophotrochozoa</taxon>
        <taxon>Platyhelminthes</taxon>
        <taxon>Cestoda</taxon>
        <taxon>Eucestoda</taxon>
        <taxon>Cyclophyllidea</taxon>
        <taxon>Hymenolepididae</taxon>
        <taxon>Hymenolepis</taxon>
    </lineage>
</organism>
<protein>
    <submittedName>
        <fullName evidence="4">LisH domain-containing protein</fullName>
    </submittedName>
</protein>
<feature type="region of interest" description="Disordered" evidence="1">
    <location>
        <begin position="544"/>
        <end position="566"/>
    </location>
</feature>
<name>A0A0R3SWU6_HYMDI</name>
<proteinExistence type="predicted"/>
<feature type="region of interest" description="Disordered" evidence="1">
    <location>
        <begin position="591"/>
        <end position="625"/>
    </location>
</feature>